<keyword evidence="4" id="KW-1185">Reference proteome</keyword>
<dbReference type="InterPro" id="IPR003767">
    <property type="entry name" value="Malate/L-lactate_DH-like"/>
</dbReference>
<evidence type="ECO:0000256" key="2">
    <source>
        <dbReference type="ARBA" id="ARBA00023002"/>
    </source>
</evidence>
<dbReference type="PANTHER" id="PTHR11091">
    <property type="entry name" value="OXIDOREDUCTASE-RELATED"/>
    <property type="match status" value="1"/>
</dbReference>
<dbReference type="InterPro" id="IPR036111">
    <property type="entry name" value="Mal/L-sulfo/L-lacto_DH-like_sf"/>
</dbReference>
<dbReference type="PANTHER" id="PTHR11091:SF0">
    <property type="entry name" value="MALATE DEHYDROGENASE"/>
    <property type="match status" value="1"/>
</dbReference>
<dbReference type="AlphaFoldDB" id="A0A158L0R0"/>
<protein>
    <submittedName>
        <fullName evidence="3">Malate/L-lactate dehydrogenase</fullName>
    </submittedName>
</protein>
<evidence type="ECO:0000313" key="4">
    <source>
        <dbReference type="Proteomes" id="UP000055019"/>
    </source>
</evidence>
<dbReference type="RefSeq" id="WP_061151898.1">
    <property type="nucleotide sequence ID" value="NZ_FCOM02000075.1"/>
</dbReference>
<dbReference type="OrthoDB" id="924592at2"/>
<keyword evidence="2" id="KW-0560">Oxidoreductase</keyword>
<dbReference type="GO" id="GO:0016491">
    <property type="term" value="F:oxidoreductase activity"/>
    <property type="evidence" value="ECO:0007669"/>
    <property type="project" value="UniProtKB-KW"/>
</dbReference>
<proteinExistence type="inferred from homology"/>
<dbReference type="InterPro" id="IPR043143">
    <property type="entry name" value="Mal/L-sulf/L-lact_DH-like_NADP"/>
</dbReference>
<comment type="similarity">
    <text evidence="1">Belongs to the LDH2/MDH2 oxidoreductase family.</text>
</comment>
<gene>
    <name evidence="3" type="ORF">AWB74_07765</name>
</gene>
<dbReference type="InterPro" id="IPR043144">
    <property type="entry name" value="Mal/L-sulf/L-lact_DH-like_ah"/>
</dbReference>
<evidence type="ECO:0000313" key="3">
    <source>
        <dbReference type="EMBL" id="SAL86589.1"/>
    </source>
</evidence>
<dbReference type="SUPFAM" id="SSF89733">
    <property type="entry name" value="L-sulfolactate dehydrogenase-like"/>
    <property type="match status" value="1"/>
</dbReference>
<dbReference type="EMBL" id="FCOM02000075">
    <property type="protein sequence ID" value="SAL86589.1"/>
    <property type="molecule type" value="Genomic_DNA"/>
</dbReference>
<dbReference type="Pfam" id="PF02615">
    <property type="entry name" value="Ldh_2"/>
    <property type="match status" value="1"/>
</dbReference>
<organism evidence="3 4">
    <name type="scientific">Caballeronia arvi</name>
    <dbReference type="NCBI Taxonomy" id="1777135"/>
    <lineage>
        <taxon>Bacteria</taxon>
        <taxon>Pseudomonadati</taxon>
        <taxon>Pseudomonadota</taxon>
        <taxon>Betaproteobacteria</taxon>
        <taxon>Burkholderiales</taxon>
        <taxon>Burkholderiaceae</taxon>
        <taxon>Caballeronia</taxon>
    </lineage>
</organism>
<reference evidence="3" key="1">
    <citation type="submission" date="2016-01" db="EMBL/GenBank/DDBJ databases">
        <authorList>
            <person name="Peeters C."/>
        </authorList>
    </citation>
    <scope>NUCLEOTIDE SEQUENCE [LARGE SCALE GENOMIC DNA]</scope>
    <source>
        <strain evidence="3">LMG 29317</strain>
    </source>
</reference>
<sequence>MSTHWLPDTIEQWTARIFEACDLPRDHAAEAASMLVRSELRGYKTHGMTRLPSYVNRLKANEFNPKPAMTHRAFAGGIVLQADGALGQIAGPHAVRLALEALKTSASVLVVMQSCGHLGALGIHTLLAAEGGAFSMMGQHTPPALALEGFRAPAIGHNPIAFGCPLPGQAPIVFDVACSVAARGHILLAAREGKPIPEGWALDSQGRPTTDPKHALEGSLMPMSGYKGMGIAMMVECLAGAFAATAGSLDTPRGEAMQDAFLWLVRPESYAGREAFDAYMRQWTQTYVAAGNDARLPGARGDVLEREARERGMTLPAPIAHELIALGERLGVPFPA</sequence>
<dbReference type="Proteomes" id="UP000055019">
    <property type="component" value="Unassembled WGS sequence"/>
</dbReference>
<evidence type="ECO:0000256" key="1">
    <source>
        <dbReference type="ARBA" id="ARBA00006056"/>
    </source>
</evidence>
<dbReference type="Gene3D" id="1.10.1530.10">
    <property type="match status" value="1"/>
</dbReference>
<accession>A0A158L0R0</accession>
<name>A0A158L0R0_9BURK</name>
<comment type="caution">
    <text evidence="3">The sequence shown here is derived from an EMBL/GenBank/DDBJ whole genome shotgun (WGS) entry which is preliminary data.</text>
</comment>
<dbReference type="Gene3D" id="3.30.1370.60">
    <property type="entry name" value="Hypothetical oxidoreductase yiak, domain 2"/>
    <property type="match status" value="1"/>
</dbReference>